<evidence type="ECO:0000259" key="1">
    <source>
        <dbReference type="PROSITE" id="PS51192"/>
    </source>
</evidence>
<gene>
    <name evidence="2" type="ORF">FF104_10540</name>
</gene>
<dbReference type="InterPro" id="IPR027417">
    <property type="entry name" value="P-loop_NTPase"/>
</dbReference>
<dbReference type="GeneID" id="92944604"/>
<accession>A0AAP9RG15</accession>
<keyword evidence="2" id="KW-0547">Nucleotide-binding</keyword>
<dbReference type="InterPro" id="IPR011545">
    <property type="entry name" value="DEAD/DEAH_box_helicase_dom"/>
</dbReference>
<dbReference type="SUPFAM" id="SSF52540">
    <property type="entry name" value="P-loop containing nucleoside triphosphate hydrolases"/>
    <property type="match status" value="1"/>
</dbReference>
<dbReference type="Pfam" id="PF00270">
    <property type="entry name" value="DEAD"/>
    <property type="match status" value="1"/>
</dbReference>
<dbReference type="AlphaFoldDB" id="A0AAP9RG15"/>
<feature type="domain" description="Helicase ATP-binding" evidence="1">
    <location>
        <begin position="14"/>
        <end position="179"/>
    </location>
</feature>
<dbReference type="RefSeq" id="WP_035763463.1">
    <property type="nucleotide sequence ID" value="NZ_AP019716.1"/>
</dbReference>
<dbReference type="GO" id="GO:0003676">
    <property type="term" value="F:nucleic acid binding"/>
    <property type="evidence" value="ECO:0007669"/>
    <property type="project" value="InterPro"/>
</dbReference>
<organism evidence="2 3">
    <name type="scientific">Clostridium butyricum</name>
    <dbReference type="NCBI Taxonomy" id="1492"/>
    <lineage>
        <taxon>Bacteria</taxon>
        <taxon>Bacillati</taxon>
        <taxon>Bacillota</taxon>
        <taxon>Clostridia</taxon>
        <taxon>Eubacteriales</taxon>
        <taxon>Clostridiaceae</taxon>
        <taxon>Clostridium</taxon>
    </lineage>
</organism>
<dbReference type="Proteomes" id="UP000515243">
    <property type="component" value="Chromosome 1"/>
</dbReference>
<reference evidence="2 3" key="1">
    <citation type="submission" date="2019-05" db="EMBL/GenBank/DDBJ databases">
        <authorList>
            <person name="Schori C."/>
            <person name="Ahrens C."/>
        </authorList>
    </citation>
    <scope>NUCLEOTIDE SEQUENCE [LARGE SCALE GENOMIC DNA]</scope>
    <source>
        <strain evidence="2 3">DSM 10702</strain>
    </source>
</reference>
<dbReference type="GO" id="GO:0005524">
    <property type="term" value="F:ATP binding"/>
    <property type="evidence" value="ECO:0007669"/>
    <property type="project" value="InterPro"/>
</dbReference>
<dbReference type="EMBL" id="CP040626">
    <property type="protein sequence ID" value="QMW91381.1"/>
    <property type="molecule type" value="Genomic_DNA"/>
</dbReference>
<proteinExistence type="predicted"/>
<sequence length="427" mass="49747">MKKLTVNEIIKNEGVMLHKNKINLIVAPAGSGKTYYIFNTLLQGEKAIYLCDTSNLTDMILKDEEIKQEVRSTNVNVHEIKWRDVFVLPNCVIMTYAKFFYEKDKPEYADIKTIVCDEIHNLYKYKDKFDNEESTHYTEVIENIMSRAKQGVQVVGFTATHERIKREMNGLLPNDDSKVTNVFNGSWNVINLSNRTDIKCLRENFVSAFNDITQINYWFARTNLFKYGKKCLIYTDRVTTAKETEAYLNETFRNINTIALWSTNNKDNPMNKEQFRVRESILTTGIIPEEYNVLIINGAYETGINVLDEDVEIVIVNNSTSDTIIQARSRVRKDIELLMYRVPRAVQSDYPVIAVPTEYLDRKLTTPEKKELIKLLDLRDSNKRLLGWGNFTKVLLFNNYAVKDGRIYINMKRERVSEITDKLKVRD</sequence>
<dbReference type="InterPro" id="IPR014001">
    <property type="entry name" value="Helicase_ATP-bd"/>
</dbReference>
<evidence type="ECO:0000313" key="3">
    <source>
        <dbReference type="Proteomes" id="UP000515243"/>
    </source>
</evidence>
<protein>
    <submittedName>
        <fullName evidence="2">DEAD/DEAH box helicase</fullName>
    </submittedName>
</protein>
<evidence type="ECO:0000313" key="2">
    <source>
        <dbReference type="EMBL" id="QMW91381.1"/>
    </source>
</evidence>
<dbReference type="PROSITE" id="PS51192">
    <property type="entry name" value="HELICASE_ATP_BIND_1"/>
    <property type="match status" value="1"/>
</dbReference>
<dbReference type="GO" id="GO:0004386">
    <property type="term" value="F:helicase activity"/>
    <property type="evidence" value="ECO:0007669"/>
    <property type="project" value="UniProtKB-KW"/>
</dbReference>
<dbReference type="SMART" id="SM00487">
    <property type="entry name" value="DEXDc"/>
    <property type="match status" value="1"/>
</dbReference>
<keyword evidence="2" id="KW-0347">Helicase</keyword>
<keyword evidence="2" id="KW-0067">ATP-binding</keyword>
<dbReference type="Gene3D" id="3.40.50.300">
    <property type="entry name" value="P-loop containing nucleotide triphosphate hydrolases"/>
    <property type="match status" value="1"/>
</dbReference>
<keyword evidence="2" id="KW-0378">Hydrolase</keyword>
<name>A0AAP9RG15_CLOBU</name>